<dbReference type="InterPro" id="IPR043990">
    <property type="entry name" value="AC_1"/>
</dbReference>
<dbReference type="SMART" id="SM00869">
    <property type="entry name" value="Autotransporter"/>
    <property type="match status" value="1"/>
</dbReference>
<accession>A0A2A2MFE1</accession>
<dbReference type="OrthoDB" id="6053567at2"/>
<name>A0A2A2MFE1_9GAMM</name>
<dbReference type="SUPFAM" id="SSF103515">
    <property type="entry name" value="Autotransporter"/>
    <property type="match status" value="1"/>
</dbReference>
<dbReference type="InterPro" id="IPR012332">
    <property type="entry name" value="Autotransporter_pectin_lyase_C"/>
</dbReference>
<dbReference type="RefSeq" id="WP_082019174.1">
    <property type="nucleotide sequence ID" value="NZ_CAUFSP010000008.1"/>
</dbReference>
<dbReference type="PROSITE" id="PS51208">
    <property type="entry name" value="AUTOTRANSPORTER"/>
    <property type="match status" value="1"/>
</dbReference>
<keyword evidence="1" id="KW-0732">Signal</keyword>
<dbReference type="Pfam" id="PF13018">
    <property type="entry name" value="ESPR"/>
    <property type="match status" value="1"/>
</dbReference>
<dbReference type="InterPro" id="IPR005546">
    <property type="entry name" value="Autotransporte_beta"/>
</dbReference>
<keyword evidence="2" id="KW-0843">Virulence</keyword>
<dbReference type="InterPro" id="IPR024973">
    <property type="entry name" value="ESPR"/>
</dbReference>
<evidence type="ECO:0000313" key="5">
    <source>
        <dbReference type="Proteomes" id="UP000218796"/>
    </source>
</evidence>
<dbReference type="Gene3D" id="2.40.128.130">
    <property type="entry name" value="Autotransporter beta-domain"/>
    <property type="match status" value="1"/>
</dbReference>
<dbReference type="PANTHER" id="PTHR12338">
    <property type="entry name" value="AUTOTRANSPORTER"/>
    <property type="match status" value="1"/>
</dbReference>
<dbReference type="NCBIfam" id="TIGR01414">
    <property type="entry name" value="autotrans_barl"/>
    <property type="match status" value="1"/>
</dbReference>
<dbReference type="InterPro" id="IPR011050">
    <property type="entry name" value="Pectin_lyase_fold/virulence"/>
</dbReference>
<reference evidence="4 5" key="1">
    <citation type="submission" date="2017-08" db="EMBL/GenBank/DDBJ databases">
        <title>Draft Genome Sequence of Hafnia alvei CITHA-6 Isolated from Raw Bovine Milk.</title>
        <authorList>
            <person name="Culligan E.P."/>
            <person name="Mcsweeney A."/>
            <person name="O'Doherty C."/>
            <person name="Gleeson E."/>
            <person name="O'Riordan D."/>
            <person name="Sleator R.D."/>
        </authorList>
    </citation>
    <scope>NUCLEOTIDE SEQUENCE [LARGE SCALE GENOMIC DNA]</scope>
    <source>
        <strain evidence="4 5">CITHA-6</strain>
    </source>
</reference>
<protein>
    <recommendedName>
        <fullName evidence="3">Autotransporter domain-containing protein</fullName>
    </recommendedName>
</protein>
<dbReference type="InterPro" id="IPR036709">
    <property type="entry name" value="Autotransporte_beta_dom_sf"/>
</dbReference>
<gene>
    <name evidence="4" type="ORF">CJD50_08000</name>
</gene>
<dbReference type="EMBL" id="NQMS01000002">
    <property type="protein sequence ID" value="PAV97578.1"/>
    <property type="molecule type" value="Genomic_DNA"/>
</dbReference>
<dbReference type="SUPFAM" id="SSF51126">
    <property type="entry name" value="Pectin lyase-like"/>
    <property type="match status" value="1"/>
</dbReference>
<evidence type="ECO:0000313" key="4">
    <source>
        <dbReference type="EMBL" id="PAV97578.1"/>
    </source>
</evidence>
<dbReference type="Pfam" id="PF03797">
    <property type="entry name" value="Autotransporter"/>
    <property type="match status" value="1"/>
</dbReference>
<dbReference type="InterPro" id="IPR006315">
    <property type="entry name" value="OM_autotransptr_brl_dom"/>
</dbReference>
<evidence type="ECO:0000259" key="3">
    <source>
        <dbReference type="PROSITE" id="PS51208"/>
    </source>
</evidence>
<dbReference type="InterPro" id="IPR013425">
    <property type="entry name" value="Autotrns_rpt"/>
</dbReference>
<sequence>MMNKIYRVVWNFAVMAWTVVSELGRGKTKTSSPKKLQRPRLCCYGLASSMLLFIAGEASALDINGYTDFTSSTSITDGLQWNTTATVQVDNGADVTVSGGNPTLNMAPSGGANTSLWINGGSLTTSDNSTVLMGNNSMLQIGGAQLGGLTSEQSGGAAGVLSVGDIQTAAGATDATIWMFGSTSSTAKLNASNISLTADRNNIWLANPSNSELGADVNVTGNMTVVNTLGGTFMMVGNSQLKVGGDLYLDTTNGSFLATNNNTSQGIMVGGDLTFVNNVKLSDVNSVSTEAGIYSTVVNVEGDINVIGKNVGNTGLQIINASDTGITTHGDFNIVSSVSGNTTDVIMGHAAKVTAGEDINLNSVQGGKVNLYIGDSRYGAPTSIVAKNIVMSGAGENKVIFNNTKPTQPGTDGYLFNVSINGEGTVEQQSGHTTLGVASDYKGGTIINGGLLSIANNKALGNENVAINTDPNDNKTGLDIAYTDGSSFENKLLGNGDTTVSGNAQITGVNDTYAGNWNITGKALTDKTVSSTLSNFGSGNINVESDGYLIANSTGEFTFENKLSGTGYVVADNNGSEFTFSTATGTDFAGDVILNNNLFALEGDNSAALTHATLHIGSGNETSVGTGNQNLGGLAFDGGTLVFGDVNPGDTTSDRFIETTQDLNLTGKGQIQITDGGDFENTVQHPDTTLPLLQQDDMGGMVKLADSQGTVTGTGGNLSLIDQNGTVISQKVTSQITQNGETVANGEYDYRLTSGENNDGLYINYGLTQVELLAQGDNALTLSAEGNTGNAADLSAKIIGAGDLRIDTDTDLSLSNSDNNYTGMTDVVAGTLKMGNDNVLGQTRLLNLNSGSQFDMNGYAQTLQNLQTDAGSTLDFNQGSLTVNNGTVDGNMSGAGSLTVAGGTLTVSSDNAAMSADTTIASDGVIRMLSSQALGTGSVNNQGLLYLGQDGDSHVTRDTLTNYQTGALTNSGTVVIGHNDASGQAIAGTTLTVNGNYTGENGHLQFNTVLGDDSSATDKLIVTGDTSGDTGVSVKNAGGVGDKTLNGIELISVGGQSDGTFTQEGRIVAGAYDYALVRGQGSNQGNWYLTSQTSPIDPVDPPIDPVDPPIDPVDPPVTPPGGGEHVNRPEGGSYIANLAAANTLFNTRLHDRLGETQYVDALTGEKKVTSLWLRQVGGHNNWRDSSGQLKTQSNSYVAQLGGDVAQWSTDGLNRGHLGLMTGYANSHNQTHSSVTGYDSKGSINGYSAGVYGTWFANDADKSGLYVDSWLQYSWFNNHVNGEQLASESYKSKGLTASLETGYTLKMGEFTGSQGTLNEWFIQPQAQATWMGVKADKHREDNGTRVNSEGDGNVQTRLGMRAYLKSHHAMDEGKGRTFEPFIEANWLHNTRSYSAKMDDVRISQAGARNIGEVKVGVEGQINPRLNLWGNVGTQVGDKGYNDSTAMIGVKYNF</sequence>
<dbReference type="CDD" id="cd01344">
    <property type="entry name" value="PL2_Passenger_AT"/>
    <property type="match status" value="1"/>
</dbReference>
<dbReference type="GO" id="GO:0019867">
    <property type="term" value="C:outer membrane"/>
    <property type="evidence" value="ECO:0007669"/>
    <property type="project" value="InterPro"/>
</dbReference>
<feature type="domain" description="Autotransporter" evidence="3">
    <location>
        <begin position="1164"/>
        <end position="1452"/>
    </location>
</feature>
<evidence type="ECO:0000256" key="1">
    <source>
        <dbReference type="ARBA" id="ARBA00022729"/>
    </source>
</evidence>
<comment type="caution">
    <text evidence="4">The sequence shown here is derived from an EMBL/GenBank/DDBJ whole genome shotgun (WGS) entry which is preliminary data.</text>
</comment>
<evidence type="ECO:0000256" key="2">
    <source>
        <dbReference type="ARBA" id="ARBA00023026"/>
    </source>
</evidence>
<dbReference type="Pfam" id="PF18883">
    <property type="entry name" value="AC_1"/>
    <property type="match status" value="1"/>
</dbReference>
<keyword evidence="5" id="KW-1185">Reference proteome</keyword>
<organism evidence="4 5">
    <name type="scientific">Hafnia paralvei</name>
    <dbReference type="NCBI Taxonomy" id="546367"/>
    <lineage>
        <taxon>Bacteria</taxon>
        <taxon>Pseudomonadati</taxon>
        <taxon>Pseudomonadota</taxon>
        <taxon>Gammaproteobacteria</taxon>
        <taxon>Enterobacterales</taxon>
        <taxon>Hafniaceae</taxon>
        <taxon>Hafnia</taxon>
    </lineage>
</organism>
<dbReference type="PANTHER" id="PTHR12338:SF5">
    <property type="entry name" value="ANTIGEN 43-RELATED"/>
    <property type="match status" value="1"/>
</dbReference>
<proteinExistence type="predicted"/>
<dbReference type="InterPro" id="IPR050909">
    <property type="entry name" value="Bact_Autotransporter_VF"/>
</dbReference>
<dbReference type="Proteomes" id="UP000218796">
    <property type="component" value="Unassembled WGS sequence"/>
</dbReference>
<dbReference type="NCBIfam" id="TIGR02601">
    <property type="entry name" value="autotrns_rpt"/>
    <property type="match status" value="1"/>
</dbReference>
<dbReference type="Gene3D" id="2.160.20.20">
    <property type="match status" value="1"/>
</dbReference>